<evidence type="ECO:0000313" key="4">
    <source>
        <dbReference type="Proteomes" id="UP001144256"/>
    </source>
</evidence>
<feature type="compositionally biased region" description="Basic and acidic residues" evidence="1">
    <location>
        <begin position="31"/>
        <end position="40"/>
    </location>
</feature>
<protein>
    <submittedName>
        <fullName evidence="3">Uncharacterized protein</fullName>
    </submittedName>
</protein>
<accession>A0A9W5YFW4</accession>
<feature type="region of interest" description="Disordered" evidence="1">
    <location>
        <begin position="31"/>
        <end position="55"/>
    </location>
</feature>
<evidence type="ECO:0000313" key="3">
    <source>
        <dbReference type="EMBL" id="GKX32309.1"/>
    </source>
</evidence>
<feature type="transmembrane region" description="Helical" evidence="2">
    <location>
        <begin position="6"/>
        <end position="23"/>
    </location>
</feature>
<keyword evidence="4" id="KW-1185">Reference proteome</keyword>
<name>A0A9W5YFW4_9FIRM</name>
<gene>
    <name evidence="3" type="ORF">SH1V18_47890</name>
</gene>
<organism evidence="3 4">
    <name type="scientific">Vallitalea longa</name>
    <dbReference type="NCBI Taxonomy" id="2936439"/>
    <lineage>
        <taxon>Bacteria</taxon>
        <taxon>Bacillati</taxon>
        <taxon>Bacillota</taxon>
        <taxon>Clostridia</taxon>
        <taxon>Lachnospirales</taxon>
        <taxon>Vallitaleaceae</taxon>
        <taxon>Vallitalea</taxon>
    </lineage>
</organism>
<keyword evidence="2" id="KW-1133">Transmembrane helix</keyword>
<dbReference type="EMBL" id="BRLB01000031">
    <property type="protein sequence ID" value="GKX32309.1"/>
    <property type="molecule type" value="Genomic_DNA"/>
</dbReference>
<dbReference type="AlphaFoldDB" id="A0A9W5YFW4"/>
<reference evidence="3" key="1">
    <citation type="submission" date="2022-06" db="EMBL/GenBank/DDBJ databases">
        <title>Vallitalea longa sp. nov., an anaerobic bacterium isolated from marine sediment.</title>
        <authorList>
            <person name="Hirano S."/>
            <person name="Terahara T."/>
            <person name="Mori K."/>
            <person name="Hamada M."/>
            <person name="Matsumoto R."/>
            <person name="Kobayashi T."/>
        </authorList>
    </citation>
    <scope>NUCLEOTIDE SEQUENCE</scope>
    <source>
        <strain evidence="3">SH18-1</strain>
    </source>
</reference>
<evidence type="ECO:0000256" key="2">
    <source>
        <dbReference type="SAM" id="Phobius"/>
    </source>
</evidence>
<evidence type="ECO:0000256" key="1">
    <source>
        <dbReference type="SAM" id="MobiDB-lite"/>
    </source>
</evidence>
<dbReference type="Proteomes" id="UP001144256">
    <property type="component" value="Unassembled WGS sequence"/>
</dbReference>
<sequence>MIALLIGGGLGLLTVLIVYFISVKLDQKKERKRSGSDDKKQKKKNDKNKKSKNDNGIEYKIGFKTIQNNMVENHDGTISCIIEYSTQDIGALKDEETELFEDQLNSFALSLKEPIKIITLIGKATYRKSNEKIYETINSGKLSKKSIDYSVKLAEELQNKQYDRKQYEKKKYIVIGARDKSDKQKIRLLKQRATIIINNLTRAKIDFRILETIEIIDFLNEYINHGSRYNLVDAEQKGIFELYSTSDMKVGGGDSNE</sequence>
<proteinExistence type="predicted"/>
<dbReference type="RefSeq" id="WP_281819793.1">
    <property type="nucleotide sequence ID" value="NZ_BRLB01000031.1"/>
</dbReference>
<comment type="caution">
    <text evidence="3">The sequence shown here is derived from an EMBL/GenBank/DDBJ whole genome shotgun (WGS) entry which is preliminary data.</text>
</comment>
<keyword evidence="2" id="KW-0812">Transmembrane</keyword>
<keyword evidence="2" id="KW-0472">Membrane</keyword>
<feature type="compositionally biased region" description="Basic residues" evidence="1">
    <location>
        <begin position="41"/>
        <end position="50"/>
    </location>
</feature>